<protein>
    <recommendedName>
        <fullName evidence="4">ABC transporter permease</fullName>
    </recommendedName>
</protein>
<reference evidence="2 3" key="1">
    <citation type="submission" date="2019-11" db="EMBL/GenBank/DDBJ databases">
        <title>Complete genome sequence of Spiroplasma tabanidicola TAUS-1 (DSM 22603).</title>
        <authorList>
            <person name="Huang C.-T."/>
            <person name="Lin Y.-C."/>
            <person name="Kuo C.-H."/>
        </authorList>
    </citation>
    <scope>NUCLEOTIDE SEQUENCE [LARGE SCALE GENOMIC DNA]</scope>
    <source>
        <strain evidence="2 3">TAUS-1</strain>
    </source>
</reference>
<dbReference type="KEGG" id="stab:STABA_v1c04100"/>
<name>A0A6I6CI89_9MOLU</name>
<dbReference type="Proteomes" id="UP000424468">
    <property type="component" value="Chromosome"/>
</dbReference>
<sequence length="87" mass="10231">MMKFYICFKYALFSIFKSKSTLIVTIFFLSTIFLINLIFGLYIKLTQAESVDLFVLNYINTVLIFIFLSVVSILLSNEFFTIKRKMV</sequence>
<feature type="transmembrane region" description="Helical" evidence="1">
    <location>
        <begin position="55"/>
        <end position="76"/>
    </location>
</feature>
<proteinExistence type="predicted"/>
<keyword evidence="1" id="KW-0812">Transmembrane</keyword>
<keyword evidence="3" id="KW-1185">Reference proteome</keyword>
<dbReference type="RefSeq" id="WP_156006073.1">
    <property type="nucleotide sequence ID" value="NZ_CP046276.1"/>
</dbReference>
<accession>A0A6I6CI89</accession>
<evidence type="ECO:0000313" key="2">
    <source>
        <dbReference type="EMBL" id="QGS51773.1"/>
    </source>
</evidence>
<feature type="transmembrane region" description="Helical" evidence="1">
    <location>
        <begin position="21"/>
        <end position="43"/>
    </location>
</feature>
<evidence type="ECO:0000256" key="1">
    <source>
        <dbReference type="SAM" id="Phobius"/>
    </source>
</evidence>
<keyword evidence="1" id="KW-0472">Membrane</keyword>
<gene>
    <name evidence="2" type="ORF">STABA_v1c04100</name>
</gene>
<evidence type="ECO:0008006" key="4">
    <source>
        <dbReference type="Google" id="ProtNLM"/>
    </source>
</evidence>
<organism evidence="2 3">
    <name type="scientific">Spiroplasma tabanidicola</name>
    <dbReference type="NCBI Taxonomy" id="324079"/>
    <lineage>
        <taxon>Bacteria</taxon>
        <taxon>Bacillati</taxon>
        <taxon>Mycoplasmatota</taxon>
        <taxon>Mollicutes</taxon>
        <taxon>Entomoplasmatales</taxon>
        <taxon>Spiroplasmataceae</taxon>
        <taxon>Spiroplasma</taxon>
    </lineage>
</organism>
<evidence type="ECO:0000313" key="3">
    <source>
        <dbReference type="Proteomes" id="UP000424468"/>
    </source>
</evidence>
<dbReference type="EMBL" id="CP046276">
    <property type="protein sequence ID" value="QGS51773.1"/>
    <property type="molecule type" value="Genomic_DNA"/>
</dbReference>
<keyword evidence="1" id="KW-1133">Transmembrane helix</keyword>
<dbReference type="AlphaFoldDB" id="A0A6I6CI89"/>